<keyword evidence="4" id="KW-0560">Oxidoreductase</keyword>
<dbReference type="KEGG" id="clup:CLUP02_16880"/>
<evidence type="ECO:0000259" key="6">
    <source>
        <dbReference type="Pfam" id="PF02668"/>
    </source>
</evidence>
<dbReference type="InterPro" id="IPR032675">
    <property type="entry name" value="LRR_dom_sf"/>
</dbReference>
<dbReference type="Gene3D" id="3.60.130.10">
    <property type="entry name" value="Clavaminate synthase-like"/>
    <property type="match status" value="1"/>
</dbReference>
<protein>
    <submittedName>
        <fullName evidence="7">Alpha-ketoglutarate-dependent 2</fullName>
    </submittedName>
</protein>
<evidence type="ECO:0000313" key="8">
    <source>
        <dbReference type="Proteomes" id="UP000830671"/>
    </source>
</evidence>
<gene>
    <name evidence="7" type="ORF">CLUP02_16880</name>
</gene>
<dbReference type="PANTHER" id="PTHR43779:SF3">
    <property type="entry name" value="(3R)-3-[(CARBOXYMETHYL)AMINO]FATTY ACID OXYGENASE_DECARBOXYLASE"/>
    <property type="match status" value="1"/>
</dbReference>
<keyword evidence="5" id="KW-0408">Iron</keyword>
<dbReference type="GO" id="GO:0046872">
    <property type="term" value="F:metal ion binding"/>
    <property type="evidence" value="ECO:0007669"/>
    <property type="project" value="UniProtKB-KW"/>
</dbReference>
<dbReference type="RefSeq" id="XP_049152945.1">
    <property type="nucleotide sequence ID" value="XM_049295798.1"/>
</dbReference>
<keyword evidence="8" id="KW-1185">Reference proteome</keyword>
<proteinExistence type="inferred from homology"/>
<dbReference type="EMBL" id="CP019481">
    <property type="protein sequence ID" value="UQC91346.1"/>
    <property type="molecule type" value="Genomic_DNA"/>
</dbReference>
<accession>A0A9Q8TAZ8</accession>
<dbReference type="Proteomes" id="UP000830671">
    <property type="component" value="Chromosome 9"/>
</dbReference>
<dbReference type="GeneID" id="73350808"/>
<dbReference type="PANTHER" id="PTHR43779">
    <property type="entry name" value="DIOXYGENASE RV0097-RELATED"/>
    <property type="match status" value="1"/>
</dbReference>
<evidence type="ECO:0000313" key="7">
    <source>
        <dbReference type="EMBL" id="UQC91346.1"/>
    </source>
</evidence>
<keyword evidence="2" id="KW-0479">Metal-binding</keyword>
<dbReference type="GO" id="GO:0051213">
    <property type="term" value="F:dioxygenase activity"/>
    <property type="evidence" value="ECO:0007669"/>
    <property type="project" value="UniProtKB-KW"/>
</dbReference>
<dbReference type="InterPro" id="IPR042098">
    <property type="entry name" value="TauD-like_sf"/>
</dbReference>
<feature type="domain" description="TauD/TfdA-like" evidence="6">
    <location>
        <begin position="5"/>
        <end position="283"/>
    </location>
</feature>
<name>A0A9Q8TAZ8_9PEZI</name>
<comment type="similarity">
    <text evidence="1">Belongs to the TfdA dioxygenase family.</text>
</comment>
<evidence type="ECO:0000256" key="3">
    <source>
        <dbReference type="ARBA" id="ARBA00022964"/>
    </source>
</evidence>
<dbReference type="SUPFAM" id="SSF51197">
    <property type="entry name" value="Clavaminate synthase-like"/>
    <property type="match status" value="1"/>
</dbReference>
<dbReference type="AlphaFoldDB" id="A0A9Q8TAZ8"/>
<reference evidence="7" key="1">
    <citation type="journal article" date="2021" name="Mol. Plant Microbe Interact.">
        <title>Complete Genome Sequence of the Plant-Pathogenic Fungus Colletotrichum lupini.</title>
        <authorList>
            <person name="Baroncelli R."/>
            <person name="Pensec F."/>
            <person name="Da Lio D."/>
            <person name="Boufleur T."/>
            <person name="Vicente I."/>
            <person name="Sarrocco S."/>
            <person name="Picot A."/>
            <person name="Baraldi E."/>
            <person name="Sukno S."/>
            <person name="Thon M."/>
            <person name="Le Floch G."/>
        </authorList>
    </citation>
    <scope>NUCLEOTIDE SEQUENCE</scope>
    <source>
        <strain evidence="7">IMI 504893</strain>
    </source>
</reference>
<evidence type="ECO:0000256" key="5">
    <source>
        <dbReference type="ARBA" id="ARBA00023004"/>
    </source>
</evidence>
<organism evidence="7 8">
    <name type="scientific">Colletotrichum lupini</name>
    <dbReference type="NCBI Taxonomy" id="145971"/>
    <lineage>
        <taxon>Eukaryota</taxon>
        <taxon>Fungi</taxon>
        <taxon>Dikarya</taxon>
        <taxon>Ascomycota</taxon>
        <taxon>Pezizomycotina</taxon>
        <taxon>Sordariomycetes</taxon>
        <taxon>Hypocreomycetidae</taxon>
        <taxon>Glomerellales</taxon>
        <taxon>Glomerellaceae</taxon>
        <taxon>Colletotrichum</taxon>
        <taxon>Colletotrichum acutatum species complex</taxon>
    </lineage>
</organism>
<dbReference type="InterPro" id="IPR051178">
    <property type="entry name" value="TfdA_dioxygenase"/>
</dbReference>
<evidence type="ECO:0000256" key="4">
    <source>
        <dbReference type="ARBA" id="ARBA00023002"/>
    </source>
</evidence>
<dbReference type="InterPro" id="IPR003819">
    <property type="entry name" value="TauD/TfdA-like"/>
</dbReference>
<keyword evidence="3" id="KW-0223">Dioxygenase</keyword>
<dbReference type="Pfam" id="PF02668">
    <property type="entry name" value="TauD"/>
    <property type="match status" value="1"/>
</dbReference>
<evidence type="ECO:0000256" key="1">
    <source>
        <dbReference type="ARBA" id="ARBA00005896"/>
    </source>
</evidence>
<dbReference type="Gene3D" id="3.80.10.10">
    <property type="entry name" value="Ribonuclease Inhibitor"/>
    <property type="match status" value="1"/>
</dbReference>
<sequence length="1038" mass="115744">MPLTIEPLHRTFAAEIRGVDFSKPLTEDVFQEIQAAITKYGVLVFPATGLDDKGHVAFASLFGELGRRKDTGGPSRMSLPELTDQGNVDATGNVISSQDPRAQISKGNTLFHVDSSFNAQRASYSILLAHEIPPLEAGGNTDFADTRAAWDGLPEEWKQELISKDYVAGHSFWYSRKKACPDFFTKLEPAKHPMSKHKIAQLHAASGKMNLFVPSHCHHIEGLDGDEGREKLEYLYRHATQDKFMVSVPWKQVGDLVMWDNTCTLHRGTPVVGGHRRDMRRATVLDGSQEAWGLNEKVERDFAFAGEVMADVFRCEGNSQRDCFQSAKCPFFTQPVFDIKDFAATQAADMPTPFDAACSILTKQCPAFLIRGLLPCHSFAGSLQYFKTVSPPPVQWPKGGCFLLFSRHRDEEGGRLGPERKQSREGPPRHLALSLKLHLAFPPCLFVTLEFHHSIFGAPQTPFTLPPSSTTSSTLFSSILHRITRQPSLQDTMADTANSTIYDDLVAKIKAAVAQKLAENESAPEAPRSVIVQRKFIKIKMNRHNLDTMPNEVLGMITTLCHDHAGGGRENLRNLCLVSKRIHDIARRELYFITPIQTPQQLACIVRTLIEQPSTRKLIHDVLINIDTNNFTGKNPAASFYRQFSFTQLDDSKLSARDRQLLVLCKATCGTKAPDNLQCILGLFMFLLENTHHVTIRADNYLSIADRFLTAGLCILAPNSSNNLDYSPLFPSLASLDLISKTWLQRSSQTFFGKVFQPTLALAASSPLLVDFGFKGPEGELASVLMHCGSDVKFPFKKLLLRGSDWTASSLCVLLRRCPKVEHLEVETIPDKDNYLIGQNINRVLPKYCPELRVLSIRFFGNKEDFFGPRLTLTCLPKMDNLRELRIEIDAFVREAQDLGDLDLAEKLPDRLEKLFLDASSVKFPGKVTSKTPAVLAHKEHVKRIIEDLCETRAEEIPLPRLDTIAIGCKYSKPKQWSRVANDTMADTDAKLRVYTAADAKTLHGSYGLAGGIMTTLCAKEAGINKGGGPKGEHRWLW</sequence>
<evidence type="ECO:0000256" key="2">
    <source>
        <dbReference type="ARBA" id="ARBA00022723"/>
    </source>
</evidence>